<keyword evidence="7" id="KW-1185">Reference proteome</keyword>
<dbReference type="GO" id="GO:0003955">
    <property type="term" value="F:NAD(P)H dehydrogenase (quinone) activity"/>
    <property type="evidence" value="ECO:0007669"/>
    <property type="project" value="TreeGrafter"/>
</dbReference>
<dbReference type="InterPro" id="IPR036188">
    <property type="entry name" value="FAD/NAD-bd_sf"/>
</dbReference>
<dbReference type="Gene3D" id="3.50.50.100">
    <property type="match status" value="1"/>
</dbReference>
<comment type="caution">
    <text evidence="6">The sequence shown here is derived from an EMBL/GenBank/DDBJ whole genome shotgun (WGS) entry which is preliminary data.</text>
</comment>
<dbReference type="GO" id="GO:0019646">
    <property type="term" value="P:aerobic electron transport chain"/>
    <property type="evidence" value="ECO:0007669"/>
    <property type="project" value="TreeGrafter"/>
</dbReference>
<evidence type="ECO:0000313" key="6">
    <source>
        <dbReference type="EMBL" id="EPR33173.1"/>
    </source>
</evidence>
<dbReference type="PANTHER" id="PTHR42913:SF9">
    <property type="entry name" value="SLR1591 PROTEIN"/>
    <property type="match status" value="1"/>
</dbReference>
<gene>
    <name evidence="6" type="ORF">dsat_0614</name>
</gene>
<proteinExistence type="predicted"/>
<evidence type="ECO:0000313" key="7">
    <source>
        <dbReference type="Proteomes" id="UP000014975"/>
    </source>
</evidence>
<feature type="domain" description="FAD/NAD(P)-binding" evidence="5">
    <location>
        <begin position="5"/>
        <end position="289"/>
    </location>
</feature>
<accession>S7ULF7</accession>
<dbReference type="STRING" id="1121439.dsat_0614"/>
<evidence type="ECO:0000256" key="4">
    <source>
        <dbReference type="ARBA" id="ARBA00023002"/>
    </source>
</evidence>
<dbReference type="Proteomes" id="UP000014975">
    <property type="component" value="Unassembled WGS sequence"/>
</dbReference>
<sequence>MAHLILAGAGHAHLMAIRAIPEIVSRGHTVTCVGPADRHYYSGMGPGMLGGAYTPEEISFPVRAMVESRGGTFVRAAITAIDPDKRILSLTNGQSVTYDVLSLNTGSGVPGPDGSLGTENGLPPDVWRVKPIEKLIEARDRLATLARERGEVAVIVAGGGPAGVEMAGNAHDAVRKAGGRPKVTLLAGNRLLRRHGERLRALCMADFSRRGIAVVEGPRLERFEEGRAILADGAVLPFDAAFLALGVVPSPLARAAGLPTGPSGGLLVGEYLNSPAKPEIFGGGDCIDFAPRPLDKVGVYAVRQNPVLAANLAAALDGRPLTPFVPGSPDYLLLFNLGGGKALFRKWGVAMAGEWAFALKDHIDRRFMRRFADGA</sequence>
<evidence type="ECO:0000256" key="1">
    <source>
        <dbReference type="ARBA" id="ARBA00001974"/>
    </source>
</evidence>
<evidence type="ECO:0000259" key="5">
    <source>
        <dbReference type="Pfam" id="PF07992"/>
    </source>
</evidence>
<dbReference type="Pfam" id="PF07992">
    <property type="entry name" value="Pyr_redox_2"/>
    <property type="match status" value="1"/>
</dbReference>
<dbReference type="InterPro" id="IPR051169">
    <property type="entry name" value="NADH-Q_oxidoreductase"/>
</dbReference>
<dbReference type="OrthoDB" id="9767928at2"/>
<dbReference type="PANTHER" id="PTHR42913">
    <property type="entry name" value="APOPTOSIS-INDUCING FACTOR 1"/>
    <property type="match status" value="1"/>
</dbReference>
<evidence type="ECO:0000256" key="3">
    <source>
        <dbReference type="ARBA" id="ARBA00022827"/>
    </source>
</evidence>
<dbReference type="eggNOG" id="COG1252">
    <property type="taxonomic scope" value="Bacteria"/>
</dbReference>
<keyword evidence="4" id="KW-0560">Oxidoreductase</keyword>
<dbReference type="RefSeq" id="WP_020887308.1">
    <property type="nucleotide sequence ID" value="NZ_ATHI01000026.1"/>
</dbReference>
<dbReference type="AlphaFoldDB" id="S7ULF7"/>
<dbReference type="InterPro" id="IPR023753">
    <property type="entry name" value="FAD/NAD-binding_dom"/>
</dbReference>
<dbReference type="PATRIC" id="fig|1121439.3.peg.1970"/>
<organism evidence="6 7">
    <name type="scientific">Alkalidesulfovibrio alkalitolerans DSM 16529</name>
    <dbReference type="NCBI Taxonomy" id="1121439"/>
    <lineage>
        <taxon>Bacteria</taxon>
        <taxon>Pseudomonadati</taxon>
        <taxon>Thermodesulfobacteriota</taxon>
        <taxon>Desulfovibrionia</taxon>
        <taxon>Desulfovibrionales</taxon>
        <taxon>Desulfovibrionaceae</taxon>
        <taxon>Alkalidesulfovibrio</taxon>
    </lineage>
</organism>
<name>S7ULF7_9BACT</name>
<evidence type="ECO:0000256" key="2">
    <source>
        <dbReference type="ARBA" id="ARBA00022630"/>
    </source>
</evidence>
<dbReference type="PRINTS" id="PR00368">
    <property type="entry name" value="FADPNR"/>
</dbReference>
<dbReference type="EMBL" id="ATHI01000026">
    <property type="protein sequence ID" value="EPR33173.1"/>
    <property type="molecule type" value="Genomic_DNA"/>
</dbReference>
<keyword evidence="2" id="KW-0285">Flavoprotein</keyword>
<reference evidence="6 7" key="1">
    <citation type="journal article" date="2013" name="Genome Announc.">
        <title>Draft genome sequences for three mercury-methylating, sulfate-reducing bacteria.</title>
        <authorList>
            <person name="Brown S.D."/>
            <person name="Hurt R.A.Jr."/>
            <person name="Gilmour C.C."/>
            <person name="Elias D.A."/>
        </authorList>
    </citation>
    <scope>NUCLEOTIDE SEQUENCE [LARGE SCALE GENOMIC DNA]</scope>
    <source>
        <strain evidence="6 7">DSM 16529</strain>
    </source>
</reference>
<comment type="cofactor">
    <cofactor evidence="1">
        <name>FAD</name>
        <dbReference type="ChEBI" id="CHEBI:57692"/>
    </cofactor>
</comment>
<keyword evidence="3" id="KW-0274">FAD</keyword>
<dbReference type="SUPFAM" id="SSF51905">
    <property type="entry name" value="FAD/NAD(P)-binding domain"/>
    <property type="match status" value="2"/>
</dbReference>
<protein>
    <submittedName>
        <fullName evidence="6">Pyridine nucleotide-disulfide oxidoreductase family protein</fullName>
    </submittedName>
</protein>